<keyword evidence="1" id="KW-0732">Signal</keyword>
<name>A0A5M9K4Z2_MONFR</name>
<dbReference type="Proteomes" id="UP000322873">
    <property type="component" value="Unassembled WGS sequence"/>
</dbReference>
<evidence type="ECO:0008006" key="4">
    <source>
        <dbReference type="Google" id="ProtNLM"/>
    </source>
</evidence>
<evidence type="ECO:0000256" key="1">
    <source>
        <dbReference type="SAM" id="SignalP"/>
    </source>
</evidence>
<feature type="chain" id="PRO_5024398365" description="Secreted protein" evidence="1">
    <location>
        <begin position="17"/>
        <end position="78"/>
    </location>
</feature>
<protein>
    <recommendedName>
        <fullName evidence="4">Secreted protein</fullName>
    </recommendedName>
</protein>
<sequence length="78" mass="8783">MIIIILLDTLLPYLLALIISMPGLPSTCDNTIHNKTKQNKTTFDPLIYQHKIKSPFDIKSFSSSSSSSCYPYLVPFAF</sequence>
<keyword evidence="3" id="KW-1185">Reference proteome</keyword>
<proteinExistence type="predicted"/>
<dbReference type="AlphaFoldDB" id="A0A5M9K4Z2"/>
<comment type="caution">
    <text evidence="2">The sequence shown here is derived from an EMBL/GenBank/DDBJ whole genome shotgun (WGS) entry which is preliminary data.</text>
</comment>
<dbReference type="EMBL" id="VICG01000003">
    <property type="protein sequence ID" value="KAA8573905.1"/>
    <property type="molecule type" value="Genomic_DNA"/>
</dbReference>
<evidence type="ECO:0000313" key="3">
    <source>
        <dbReference type="Proteomes" id="UP000322873"/>
    </source>
</evidence>
<accession>A0A5M9K4Z2</accession>
<reference evidence="2 3" key="1">
    <citation type="submission" date="2019-06" db="EMBL/GenBank/DDBJ databases">
        <title>Genome Sequence of the Brown Rot Fungal Pathogen Monilinia fructicola.</title>
        <authorList>
            <person name="De Miccolis Angelini R.M."/>
            <person name="Landi L."/>
            <person name="Abate D."/>
            <person name="Pollastro S."/>
            <person name="Romanazzi G."/>
            <person name="Faretra F."/>
        </authorList>
    </citation>
    <scope>NUCLEOTIDE SEQUENCE [LARGE SCALE GENOMIC DNA]</scope>
    <source>
        <strain evidence="2 3">Mfrc123</strain>
    </source>
</reference>
<gene>
    <name evidence="2" type="ORF">EYC84_005450</name>
</gene>
<feature type="signal peptide" evidence="1">
    <location>
        <begin position="1"/>
        <end position="16"/>
    </location>
</feature>
<organism evidence="2 3">
    <name type="scientific">Monilinia fructicola</name>
    <name type="common">Brown rot fungus</name>
    <name type="synonym">Ciboria fructicola</name>
    <dbReference type="NCBI Taxonomy" id="38448"/>
    <lineage>
        <taxon>Eukaryota</taxon>
        <taxon>Fungi</taxon>
        <taxon>Dikarya</taxon>
        <taxon>Ascomycota</taxon>
        <taxon>Pezizomycotina</taxon>
        <taxon>Leotiomycetes</taxon>
        <taxon>Helotiales</taxon>
        <taxon>Sclerotiniaceae</taxon>
        <taxon>Monilinia</taxon>
    </lineage>
</organism>
<evidence type="ECO:0000313" key="2">
    <source>
        <dbReference type="EMBL" id="KAA8573905.1"/>
    </source>
</evidence>